<keyword evidence="2" id="KW-0812">Transmembrane</keyword>
<gene>
    <name evidence="3" type="ORF">GCM10009601_47990</name>
</gene>
<evidence type="ECO:0000256" key="2">
    <source>
        <dbReference type="SAM" id="Phobius"/>
    </source>
</evidence>
<evidence type="ECO:0000256" key="1">
    <source>
        <dbReference type="SAM" id="MobiDB-lite"/>
    </source>
</evidence>
<feature type="compositionally biased region" description="Basic and acidic residues" evidence="1">
    <location>
        <begin position="18"/>
        <end position="30"/>
    </location>
</feature>
<keyword evidence="2" id="KW-1133">Transmembrane helix</keyword>
<accession>A0ABN1Z3S1</accession>
<dbReference type="NCBIfam" id="NF038356">
    <property type="entry name" value="actino_DLW39"/>
    <property type="match status" value="1"/>
</dbReference>
<dbReference type="InterPro" id="IPR047990">
    <property type="entry name" value="DLW39-like"/>
</dbReference>
<name>A0ABN1Z3S1_9ACTN</name>
<proteinExistence type="predicted"/>
<organism evidence="3 4">
    <name type="scientific">Streptomyces thermospinosisporus</name>
    <dbReference type="NCBI Taxonomy" id="161482"/>
    <lineage>
        <taxon>Bacteria</taxon>
        <taxon>Bacillati</taxon>
        <taxon>Actinomycetota</taxon>
        <taxon>Actinomycetes</taxon>
        <taxon>Kitasatosporales</taxon>
        <taxon>Streptomycetaceae</taxon>
        <taxon>Streptomyces</taxon>
    </lineage>
</organism>
<evidence type="ECO:0000313" key="4">
    <source>
        <dbReference type="Proteomes" id="UP001500973"/>
    </source>
</evidence>
<feature type="region of interest" description="Disordered" evidence="1">
    <location>
        <begin position="14"/>
        <end position="37"/>
    </location>
</feature>
<keyword evidence="4" id="KW-1185">Reference proteome</keyword>
<evidence type="ECO:0000313" key="3">
    <source>
        <dbReference type="EMBL" id="GAA1430534.1"/>
    </source>
</evidence>
<reference evidence="3 4" key="1">
    <citation type="journal article" date="2019" name="Int. J. Syst. Evol. Microbiol.">
        <title>The Global Catalogue of Microorganisms (GCM) 10K type strain sequencing project: providing services to taxonomists for standard genome sequencing and annotation.</title>
        <authorList>
            <consortium name="The Broad Institute Genomics Platform"/>
            <consortium name="The Broad Institute Genome Sequencing Center for Infectious Disease"/>
            <person name="Wu L."/>
            <person name="Ma J."/>
        </authorList>
    </citation>
    <scope>NUCLEOTIDE SEQUENCE [LARGE SCALE GENOMIC DNA]</scope>
    <source>
        <strain evidence="3 4">JCM 11756</strain>
    </source>
</reference>
<dbReference type="EMBL" id="BAAAIZ010000078">
    <property type="protein sequence ID" value="GAA1430534.1"/>
    <property type="molecule type" value="Genomic_DNA"/>
</dbReference>
<protein>
    <submittedName>
        <fullName evidence="3">Uncharacterized protein</fullName>
    </submittedName>
</protein>
<sequence>MVDRRPWRVDVQMNTTRMDARRPRKGEARSKSAKSTVREGVITLRSDRGDHRLKRCGGRELRADIGHRSVSVGVYSRAPEVPYVKERRGRAVKKLLLVALAAIGGLLVYRQIQADRAEQDLWTEATDSVPTGS</sequence>
<comment type="caution">
    <text evidence="3">The sequence shown here is derived from an EMBL/GenBank/DDBJ whole genome shotgun (WGS) entry which is preliminary data.</text>
</comment>
<dbReference type="Proteomes" id="UP001500973">
    <property type="component" value="Unassembled WGS sequence"/>
</dbReference>
<keyword evidence="2" id="KW-0472">Membrane</keyword>
<feature type="transmembrane region" description="Helical" evidence="2">
    <location>
        <begin position="95"/>
        <end position="112"/>
    </location>
</feature>